<reference evidence="1 2" key="1">
    <citation type="submission" date="2020-03" db="EMBL/GenBank/DDBJ databases">
        <title>Alteromonas ponticola sp. nov., isolated from seawater.</title>
        <authorList>
            <person name="Yoon J.-H."/>
            <person name="Kim Y.-O."/>
        </authorList>
    </citation>
    <scope>NUCLEOTIDE SEQUENCE [LARGE SCALE GENOMIC DNA]</scope>
    <source>
        <strain evidence="1 2">MYP5</strain>
    </source>
</reference>
<evidence type="ECO:0000313" key="2">
    <source>
        <dbReference type="Proteomes" id="UP000709336"/>
    </source>
</evidence>
<dbReference type="Proteomes" id="UP000709336">
    <property type="component" value="Unassembled WGS sequence"/>
</dbReference>
<protein>
    <recommendedName>
        <fullName evidence="3">DUF4942 domain-containing protein</fullName>
    </recommendedName>
</protein>
<evidence type="ECO:0000313" key="1">
    <source>
        <dbReference type="EMBL" id="NMH60178.1"/>
    </source>
</evidence>
<proteinExistence type="predicted"/>
<dbReference type="RefSeq" id="WP_169210726.1">
    <property type="nucleotide sequence ID" value="NZ_JAATNW010000004.1"/>
</dbReference>
<name>A0ABX1R4J2_9ALTE</name>
<dbReference type="EMBL" id="JAATNW010000004">
    <property type="protein sequence ID" value="NMH60178.1"/>
    <property type="molecule type" value="Genomic_DNA"/>
</dbReference>
<accession>A0ABX1R4J2</accession>
<keyword evidence="2" id="KW-1185">Reference proteome</keyword>
<comment type="caution">
    <text evidence="1">The sequence shown here is derived from an EMBL/GenBank/DDBJ whole genome shotgun (WGS) entry which is preliminary data.</text>
</comment>
<sequence length="201" mass="24132">MSRRFMGSAKNELNINNRDLLVHQLEQTQDQLEYYFIKCNEVTKSYELASDTITAFRKKNKGLEARYSELVIDFNWTQYWKAVYFNNTKKSLTKLIYHRIKYLLKKDETCQSPDEDLLALLNSDLFNSHWYLKEYPDLAEQKVEPASHFLNFGFKELRNPSKKFCTHKYLEKYPDVKESNLNPLVHYINYGREEGRRRFSV</sequence>
<organism evidence="1 2">
    <name type="scientific">Alteromonas ponticola</name>
    <dbReference type="NCBI Taxonomy" id="2720613"/>
    <lineage>
        <taxon>Bacteria</taxon>
        <taxon>Pseudomonadati</taxon>
        <taxon>Pseudomonadota</taxon>
        <taxon>Gammaproteobacteria</taxon>
        <taxon>Alteromonadales</taxon>
        <taxon>Alteromonadaceae</taxon>
        <taxon>Alteromonas/Salinimonas group</taxon>
        <taxon>Alteromonas</taxon>
    </lineage>
</organism>
<gene>
    <name evidence="1" type="ORF">HCJ96_09130</name>
</gene>
<evidence type="ECO:0008006" key="3">
    <source>
        <dbReference type="Google" id="ProtNLM"/>
    </source>
</evidence>